<dbReference type="RefSeq" id="WP_088662392.1">
    <property type="nucleotide sequence ID" value="NZ_CP021404.1"/>
</dbReference>
<keyword evidence="1" id="KW-1133">Transmembrane helix</keyword>
<keyword evidence="1" id="KW-0812">Transmembrane</keyword>
<organism evidence="2 3">
    <name type="scientific">Pacificitalea manganoxidans</name>
    <dbReference type="NCBI Taxonomy" id="1411902"/>
    <lineage>
        <taxon>Bacteria</taxon>
        <taxon>Pseudomonadati</taxon>
        <taxon>Pseudomonadota</taxon>
        <taxon>Alphaproteobacteria</taxon>
        <taxon>Rhodobacterales</taxon>
        <taxon>Paracoccaceae</taxon>
        <taxon>Pacificitalea</taxon>
    </lineage>
</organism>
<proteinExistence type="predicted"/>
<keyword evidence="1" id="KW-0472">Membrane</keyword>
<sequence length="337" mass="35967">MTALSQYQRLECPGVWTPEPGARRINVIVSFGNSSLVISDGNNRALSHWSLAATERVNPDESPAFYSPTAEASELLEIDDDTMIEAIETVRRAVNRTRPVRGRLRVLGLVGSAAAVLALGVFWLPGALARHTVDVVPDPTRAEIGAQLFQAIDRVSGEPCRTTRGERALAKMHTRLVPPGAGGGLIVLPDGVRGAVSLPGGLILLDRRLVEDYDTPDVAAGYVLAELSRHEDPLMRLLDTAGVRATLRLLTTGTMSESILTDYAEALVATPPTPATIDQQLAEFARAKVSSTPYAYAKDVTGEATLPLIEADPMRGGDAVEVLADSDWVALQGICGQ</sequence>
<feature type="transmembrane region" description="Helical" evidence="1">
    <location>
        <begin position="106"/>
        <end position="124"/>
    </location>
</feature>
<name>A0A291LWE3_9RHOB</name>
<dbReference type="Proteomes" id="UP000219050">
    <property type="component" value="Chromosome"/>
</dbReference>
<gene>
    <name evidence="2" type="ORF">CBW24_02680</name>
</gene>
<evidence type="ECO:0000256" key="1">
    <source>
        <dbReference type="SAM" id="Phobius"/>
    </source>
</evidence>
<evidence type="ECO:0000313" key="2">
    <source>
        <dbReference type="EMBL" id="ATI41012.1"/>
    </source>
</evidence>
<evidence type="ECO:0000313" key="3">
    <source>
        <dbReference type="Proteomes" id="UP000219050"/>
    </source>
</evidence>
<reference evidence="2 3" key="1">
    <citation type="submission" date="2017-05" db="EMBL/GenBank/DDBJ databases">
        <title>Comparative genomic and metabolic analysis of manganese-oxidizing mechanisms in Celeribater manganoxidans DY25T: its adaption to the environment of polymetallic nodule.</title>
        <authorList>
            <person name="Wang X."/>
        </authorList>
    </citation>
    <scope>NUCLEOTIDE SEQUENCE [LARGE SCALE GENOMIC DNA]</scope>
    <source>
        <strain evidence="2 3">DY25</strain>
    </source>
</reference>
<accession>A0A291LWE3</accession>
<keyword evidence="3" id="KW-1185">Reference proteome</keyword>
<dbReference type="EMBL" id="CP021404">
    <property type="protein sequence ID" value="ATI41012.1"/>
    <property type="molecule type" value="Genomic_DNA"/>
</dbReference>
<dbReference type="AlphaFoldDB" id="A0A291LWE3"/>
<dbReference type="KEGG" id="cmag:CBW24_02680"/>
<protein>
    <submittedName>
        <fullName evidence="2">Uncharacterized protein</fullName>
    </submittedName>
</protein>
<dbReference type="OrthoDB" id="7822309at2"/>